<feature type="transmembrane region" description="Helical" evidence="18">
    <location>
        <begin position="238"/>
        <end position="258"/>
    </location>
</feature>
<name>A0A0A7E8X6_EUCBR</name>
<evidence type="ECO:0000313" key="22">
    <source>
        <dbReference type="EMBL" id="ALF04088.1"/>
    </source>
</evidence>
<feature type="transmembrane region" description="Helical" evidence="18">
    <location>
        <begin position="311"/>
        <end position="334"/>
    </location>
</feature>
<dbReference type="GeneID" id="22549095"/>
<evidence type="ECO:0000256" key="4">
    <source>
        <dbReference type="ARBA" id="ARBA00012944"/>
    </source>
</evidence>
<keyword evidence="13 18" id="KW-0520">NAD</keyword>
<reference evidence="21" key="3">
    <citation type="submission" date="2015-01" db="EMBL/GenBank/DDBJ databases">
        <title>The complete mitochondrial genomes of two beetles, Eucryptorrhynchus chinensis and E. brandti: conserved genome rearrangement in curculionidae and discovery of deficiency of tRNA-Ile genes.</title>
        <authorList>
            <person name="Liu Z."/>
            <person name="Gao P."/>
            <person name="Wen J."/>
        </authorList>
    </citation>
    <scope>NUCLEOTIDE SEQUENCE</scope>
</reference>
<dbReference type="EMBL" id="KR088970">
    <property type="protein sequence ID" value="ALF04088.1"/>
    <property type="molecule type" value="Genomic_DNA"/>
</dbReference>
<dbReference type="InterPro" id="IPR050175">
    <property type="entry name" value="Complex_I_Subunit_2"/>
</dbReference>
<keyword evidence="6" id="KW-0813">Transport</keyword>
<evidence type="ECO:0000256" key="3">
    <source>
        <dbReference type="ARBA" id="ARBA00007012"/>
    </source>
</evidence>
<proteinExistence type="inferred from homology"/>
<evidence type="ECO:0000313" key="20">
    <source>
        <dbReference type="EMBL" id="AIY61443.1"/>
    </source>
</evidence>
<feature type="transmembrane region" description="Helical" evidence="18">
    <location>
        <begin position="89"/>
        <end position="113"/>
    </location>
</feature>
<feature type="transmembrane region" description="Helical" evidence="18">
    <location>
        <begin position="270"/>
        <end position="290"/>
    </location>
</feature>
<keyword evidence="12 18" id="KW-1133">Transmembrane helix</keyword>
<dbReference type="AlphaFoldDB" id="A0A0A7E8X6"/>
<dbReference type="GO" id="GO:0006120">
    <property type="term" value="P:mitochondrial electron transport, NADH to ubiquinone"/>
    <property type="evidence" value="ECO:0007669"/>
    <property type="project" value="InterPro"/>
</dbReference>
<dbReference type="PANTHER" id="PTHR46552:SF1">
    <property type="entry name" value="NADH-UBIQUINONE OXIDOREDUCTASE CHAIN 2"/>
    <property type="match status" value="1"/>
</dbReference>
<feature type="transmembrane region" description="Helical" evidence="18">
    <location>
        <begin position="197"/>
        <end position="218"/>
    </location>
</feature>
<dbReference type="RefSeq" id="YP_009112317.1">
    <property type="nucleotide sequence ID" value="NC_025945.1"/>
</dbReference>
<reference evidence="20" key="1">
    <citation type="journal article" date="2014" name="Mitochondrial DNA">
        <title>The complete mitogenome of Eucryptorrhynchus brandti (Harold) (Insecta: Coleoptera: Curculionidae).</title>
        <authorList>
            <person name="Nan X."/>
            <person name="Wei C."/>
            <person name="He H."/>
        </authorList>
    </citation>
    <scope>NUCLEOTIDE SEQUENCE</scope>
</reference>
<evidence type="ECO:0000256" key="13">
    <source>
        <dbReference type="ARBA" id="ARBA00023027"/>
    </source>
</evidence>
<keyword evidence="10 18" id="KW-1278">Translocase</keyword>
<keyword evidence="15 18" id="KW-0496">Mitochondrion</keyword>
<evidence type="ECO:0000256" key="7">
    <source>
        <dbReference type="ARBA" id="ARBA00022660"/>
    </source>
</evidence>
<evidence type="ECO:0000256" key="15">
    <source>
        <dbReference type="ARBA" id="ARBA00023128"/>
    </source>
</evidence>
<feature type="transmembrane region" description="Helical" evidence="18">
    <location>
        <begin position="7"/>
        <end position="31"/>
    </location>
</feature>
<keyword evidence="9 18" id="KW-0999">Mitochondrion inner membrane</keyword>
<comment type="function">
    <text evidence="18">Core subunit of the mitochondrial membrane respiratory chain NADH dehydrogenase (Complex I) which catalyzes electron transfer from NADH through the respiratory chain, using ubiquinone as an electron acceptor. Essential for the catalytic activity and assembly of complex I.</text>
</comment>
<evidence type="ECO:0000256" key="10">
    <source>
        <dbReference type="ARBA" id="ARBA00022967"/>
    </source>
</evidence>
<organism evidence="20">
    <name type="scientific">Eucryptorrhynchus brandti</name>
    <name type="common">Snout weevil</name>
    <dbReference type="NCBI Taxonomy" id="436910"/>
    <lineage>
        <taxon>Eukaryota</taxon>
        <taxon>Metazoa</taxon>
        <taxon>Ecdysozoa</taxon>
        <taxon>Arthropoda</taxon>
        <taxon>Hexapoda</taxon>
        <taxon>Insecta</taxon>
        <taxon>Pterygota</taxon>
        <taxon>Neoptera</taxon>
        <taxon>Endopterygota</taxon>
        <taxon>Coleoptera</taxon>
        <taxon>Polyphaga</taxon>
        <taxon>Cucujiformia</taxon>
        <taxon>Curculionidae</taxon>
        <taxon>Cryptorhynchinae</taxon>
        <taxon>Eucryptorrhynchus</taxon>
    </lineage>
</organism>
<keyword evidence="11 18" id="KW-0249">Electron transport</keyword>
<keyword evidence="16 18" id="KW-0472">Membrane</keyword>
<reference evidence="22" key="4">
    <citation type="submission" date="2015-04" db="EMBL/GenBank/DDBJ databases">
        <authorList>
            <person name="Syromyatnikov M.Y."/>
            <person name="Popov V.N."/>
        </authorList>
    </citation>
    <scope>NUCLEOTIDE SEQUENCE</scope>
</reference>
<comment type="catalytic activity">
    <reaction evidence="17 18">
        <text>a ubiquinone + NADH + 5 H(+)(in) = a ubiquinol + NAD(+) + 4 H(+)(out)</text>
        <dbReference type="Rhea" id="RHEA:29091"/>
        <dbReference type="Rhea" id="RHEA-COMP:9565"/>
        <dbReference type="Rhea" id="RHEA-COMP:9566"/>
        <dbReference type="ChEBI" id="CHEBI:15378"/>
        <dbReference type="ChEBI" id="CHEBI:16389"/>
        <dbReference type="ChEBI" id="CHEBI:17976"/>
        <dbReference type="ChEBI" id="CHEBI:57540"/>
        <dbReference type="ChEBI" id="CHEBI:57945"/>
        <dbReference type="EC" id="7.1.1.2"/>
    </reaction>
</comment>
<dbReference type="PRINTS" id="PR01436">
    <property type="entry name" value="NADHDHGNASE2"/>
</dbReference>
<feature type="domain" description="NADH:quinone oxidoreductase/Mrp antiporter transmembrane" evidence="19">
    <location>
        <begin position="23"/>
        <end position="284"/>
    </location>
</feature>
<sequence length="337" mass="39291">MMNFYKFLFINLMFSSTLISISSTSWFNAWIGLEMNLLSIMPLMKSSNNKFSAEATIKYFIIQAMASSILLFSILIYTNLKIFNMNSMLPLSSILINSSLLMKMGAAPFHFWLPEVLSGLNWQINFIILTWQKIAPMILLSYTILLPSFLSIIIILSSLISGIFGLNQICLRKILAFSSINHMSWMISIIMNSLNTWIYYFIIYSIINFNMIIIFNKYQIFFMNQLNKLFTNNKTMKFIFMLNFLSLGGLPPFLGFFPKWMTINFLINKNFFTLSFILIIFTLISLYFYLRITFSSFTLNSTESLINTFNKISFIHFFINLISLMGLLICFITSNFY</sequence>
<accession>A0A0A7E8X6</accession>
<dbReference type="EMBL" id="KM593905">
    <property type="protein sequence ID" value="AIY61443.1"/>
    <property type="molecule type" value="Genomic_DNA"/>
</dbReference>
<evidence type="ECO:0000256" key="11">
    <source>
        <dbReference type="ARBA" id="ARBA00022982"/>
    </source>
</evidence>
<comment type="subcellular location">
    <subcellularLocation>
        <location evidence="2 18">Mitochondrion inner membrane</location>
        <topology evidence="2 18">Multi-pass membrane protein</topology>
    </subcellularLocation>
</comment>
<evidence type="ECO:0000256" key="16">
    <source>
        <dbReference type="ARBA" id="ARBA00023136"/>
    </source>
</evidence>
<keyword evidence="7 18" id="KW-0679">Respiratory chain</keyword>
<evidence type="ECO:0000313" key="21">
    <source>
        <dbReference type="EMBL" id="AJT57321.1"/>
    </source>
</evidence>
<feature type="transmembrane region" description="Helical" evidence="18">
    <location>
        <begin position="57"/>
        <end position="77"/>
    </location>
</feature>
<geneLocation type="mitochondrion" evidence="20"/>
<evidence type="ECO:0000256" key="2">
    <source>
        <dbReference type="ARBA" id="ARBA00004448"/>
    </source>
</evidence>
<dbReference type="Pfam" id="PF00361">
    <property type="entry name" value="Proton_antipo_M"/>
    <property type="match status" value="1"/>
</dbReference>
<dbReference type="InterPro" id="IPR001750">
    <property type="entry name" value="ND/Mrp_TM"/>
</dbReference>
<evidence type="ECO:0000256" key="5">
    <source>
        <dbReference type="ARBA" id="ARBA00021008"/>
    </source>
</evidence>
<evidence type="ECO:0000256" key="1">
    <source>
        <dbReference type="ARBA" id="ARBA00003257"/>
    </source>
</evidence>
<dbReference type="EMBL" id="KP455482">
    <property type="protein sequence ID" value="AJT57321.1"/>
    <property type="molecule type" value="Genomic_DNA"/>
</dbReference>
<reference evidence="22" key="2">
    <citation type="journal article" date="2015" name="Mitochondrial DNA">
        <title>The nearly complete mitochondrial genome of a snout weevil, Eucryptorrhynchus brandti (Coleoptera: Curculionidae).</title>
        <authorList>
            <person name="Chen Z.T."/>
            <person name="Yu B."/>
            <person name="Du Y.Z."/>
        </authorList>
    </citation>
    <scope>NUCLEOTIDE SEQUENCE</scope>
</reference>
<dbReference type="InterPro" id="IPR003917">
    <property type="entry name" value="NADH_UbQ_OxRdtase_chain2"/>
</dbReference>
<protein>
    <recommendedName>
        <fullName evidence="5 18">NADH-ubiquinone oxidoreductase chain 2</fullName>
        <ecNumber evidence="4 18">7.1.1.2</ecNumber>
    </recommendedName>
</protein>
<gene>
    <name evidence="20" type="primary">ND2</name>
</gene>
<evidence type="ECO:0000256" key="12">
    <source>
        <dbReference type="ARBA" id="ARBA00022989"/>
    </source>
</evidence>
<evidence type="ECO:0000259" key="19">
    <source>
        <dbReference type="Pfam" id="PF00361"/>
    </source>
</evidence>
<dbReference type="CTD" id="4536"/>
<keyword evidence="14 18" id="KW-0830">Ubiquinone</keyword>
<comment type="function">
    <text evidence="1">Core subunit of the mitochondrial membrane respiratory chain NADH dehydrogenase (Complex I) that is believed to belong to the minimal assembly required for catalysis. Complex I functions in the transfer of electrons from NADH to the respiratory chain. The immediate electron acceptor for the enzyme is believed to be ubiquinone.</text>
</comment>
<evidence type="ECO:0000256" key="17">
    <source>
        <dbReference type="ARBA" id="ARBA00049551"/>
    </source>
</evidence>
<feature type="transmembrane region" description="Helical" evidence="18">
    <location>
        <begin position="139"/>
        <end position="167"/>
    </location>
</feature>
<evidence type="ECO:0000256" key="18">
    <source>
        <dbReference type="RuleBase" id="RU003403"/>
    </source>
</evidence>
<dbReference type="GO" id="GO:0008137">
    <property type="term" value="F:NADH dehydrogenase (ubiquinone) activity"/>
    <property type="evidence" value="ECO:0007669"/>
    <property type="project" value="UniProtKB-EC"/>
</dbReference>
<comment type="similarity">
    <text evidence="3 18">Belongs to the complex I subunit 2 family.</text>
</comment>
<dbReference type="PANTHER" id="PTHR46552">
    <property type="entry name" value="NADH-UBIQUINONE OXIDOREDUCTASE CHAIN 2"/>
    <property type="match status" value="1"/>
</dbReference>
<keyword evidence="8 18" id="KW-0812">Transmembrane</keyword>
<dbReference type="GO" id="GO:0005743">
    <property type="term" value="C:mitochondrial inner membrane"/>
    <property type="evidence" value="ECO:0007669"/>
    <property type="project" value="UniProtKB-SubCell"/>
</dbReference>
<dbReference type="EC" id="7.1.1.2" evidence="4 18"/>
<evidence type="ECO:0000256" key="9">
    <source>
        <dbReference type="ARBA" id="ARBA00022792"/>
    </source>
</evidence>
<evidence type="ECO:0000256" key="14">
    <source>
        <dbReference type="ARBA" id="ARBA00023075"/>
    </source>
</evidence>
<evidence type="ECO:0000256" key="6">
    <source>
        <dbReference type="ARBA" id="ARBA00022448"/>
    </source>
</evidence>
<evidence type="ECO:0000256" key="8">
    <source>
        <dbReference type="ARBA" id="ARBA00022692"/>
    </source>
</evidence>